<reference evidence="10 11" key="1">
    <citation type="journal article" date="2016" name="Nat. Commun.">
        <title>Ectomycorrhizal ecology is imprinted in the genome of the dominant symbiotic fungus Cenococcum geophilum.</title>
        <authorList>
            <consortium name="DOE Joint Genome Institute"/>
            <person name="Peter M."/>
            <person name="Kohler A."/>
            <person name="Ohm R.A."/>
            <person name="Kuo A."/>
            <person name="Krutzmann J."/>
            <person name="Morin E."/>
            <person name="Arend M."/>
            <person name="Barry K.W."/>
            <person name="Binder M."/>
            <person name="Choi C."/>
            <person name="Clum A."/>
            <person name="Copeland A."/>
            <person name="Grisel N."/>
            <person name="Haridas S."/>
            <person name="Kipfer T."/>
            <person name="LaButti K."/>
            <person name="Lindquist E."/>
            <person name="Lipzen A."/>
            <person name="Maire R."/>
            <person name="Meier B."/>
            <person name="Mihaltcheva S."/>
            <person name="Molinier V."/>
            <person name="Murat C."/>
            <person name="Poggeler S."/>
            <person name="Quandt C.A."/>
            <person name="Sperisen C."/>
            <person name="Tritt A."/>
            <person name="Tisserant E."/>
            <person name="Crous P.W."/>
            <person name="Henrissat B."/>
            <person name="Nehls U."/>
            <person name="Egli S."/>
            <person name="Spatafora J.W."/>
            <person name="Grigoriev I.V."/>
            <person name="Martin F.M."/>
        </authorList>
    </citation>
    <scope>NUCLEOTIDE SEQUENCE [LARGE SCALE GENOMIC DNA]</scope>
    <source>
        <strain evidence="10 11">CBS 207.34</strain>
    </source>
</reference>
<keyword evidence="5 7" id="KW-0472">Membrane</keyword>
<evidence type="ECO:0000313" key="11">
    <source>
        <dbReference type="Proteomes" id="UP000250140"/>
    </source>
</evidence>
<evidence type="ECO:0000256" key="1">
    <source>
        <dbReference type="ARBA" id="ARBA00004167"/>
    </source>
</evidence>
<gene>
    <name evidence="10" type="ORF">AOQ84DRAFT_337946</name>
</gene>
<dbReference type="GO" id="GO:0072546">
    <property type="term" value="C:EMC complex"/>
    <property type="evidence" value="ECO:0007669"/>
    <property type="project" value="TreeGrafter"/>
</dbReference>
<dbReference type="OrthoDB" id="27095at2759"/>
<name>A0A8E2F4D6_9PEZI</name>
<evidence type="ECO:0000313" key="10">
    <source>
        <dbReference type="EMBL" id="OCL10110.1"/>
    </source>
</evidence>
<evidence type="ECO:0000256" key="3">
    <source>
        <dbReference type="ARBA" id="ARBA00022729"/>
    </source>
</evidence>
<comment type="subcellular location">
    <subcellularLocation>
        <location evidence="1">Membrane</location>
        <topology evidence="1">Single-pass membrane protein</topology>
    </subcellularLocation>
</comment>
<dbReference type="InterPro" id="IPR019008">
    <property type="entry name" value="Beta_sandwich_EMC7"/>
</dbReference>
<keyword evidence="11" id="KW-1185">Reference proteome</keyword>
<evidence type="ECO:0000256" key="8">
    <source>
        <dbReference type="SAM" id="SignalP"/>
    </source>
</evidence>
<proteinExistence type="predicted"/>
<dbReference type="PANTHER" id="PTHR13605:SF4">
    <property type="entry name" value="ER MEMBRANE PROTEIN COMPLEX SUBUNIT 7"/>
    <property type="match status" value="1"/>
</dbReference>
<protein>
    <recommendedName>
        <fullName evidence="9">ER membrane protein complex subunit 7 beta-sandwich domain-containing protein</fullName>
    </recommendedName>
</protein>
<accession>A0A8E2F4D6</accession>
<sequence length="239" mass="25893">MRPPRVLPLIFGALTSAARLTLTVPSTHLLQNPSLLPPTTHATLQSSGAPYSAPLSRANAFVFSNLTAGNYLATVHCRDFAFEPLRVDITVEGDGKGGEQEKVAVWQTFLGNEWDNKGEKRGEGPSGVVAEVRPIGAKQYYEVRGGFSVLSFLKNPMIIMAIFSLVLIIGMPYLMDNMDPETRAEFEEMQKKSPLTSAANPAAQIQNFDFASWMAGKTAQGEESSSQGLGQGSQSKRRG</sequence>
<keyword evidence="3 8" id="KW-0732">Signal</keyword>
<dbReference type="Proteomes" id="UP000250140">
    <property type="component" value="Unassembled WGS sequence"/>
</dbReference>
<feature type="signal peptide" evidence="8">
    <location>
        <begin position="1"/>
        <end position="23"/>
    </location>
</feature>
<evidence type="ECO:0000256" key="6">
    <source>
        <dbReference type="SAM" id="MobiDB-lite"/>
    </source>
</evidence>
<feature type="region of interest" description="Disordered" evidence="6">
    <location>
        <begin position="216"/>
        <end position="239"/>
    </location>
</feature>
<evidence type="ECO:0000256" key="5">
    <source>
        <dbReference type="ARBA" id="ARBA00023136"/>
    </source>
</evidence>
<feature type="transmembrane region" description="Helical" evidence="7">
    <location>
        <begin position="157"/>
        <end position="175"/>
    </location>
</feature>
<dbReference type="AlphaFoldDB" id="A0A8E2F4D6"/>
<keyword evidence="4 7" id="KW-1133">Transmembrane helix</keyword>
<dbReference type="InterPro" id="IPR039163">
    <property type="entry name" value="EMC7"/>
</dbReference>
<dbReference type="PANTHER" id="PTHR13605">
    <property type="entry name" value="ER MEMBRANE PROTEIN COMPLEX SUBUNIT 7"/>
    <property type="match status" value="1"/>
</dbReference>
<evidence type="ECO:0000256" key="7">
    <source>
        <dbReference type="SAM" id="Phobius"/>
    </source>
</evidence>
<evidence type="ECO:0000256" key="4">
    <source>
        <dbReference type="ARBA" id="ARBA00022989"/>
    </source>
</evidence>
<feature type="chain" id="PRO_5034518953" description="ER membrane protein complex subunit 7 beta-sandwich domain-containing protein" evidence="8">
    <location>
        <begin position="24"/>
        <end position="239"/>
    </location>
</feature>
<evidence type="ECO:0000256" key="2">
    <source>
        <dbReference type="ARBA" id="ARBA00022692"/>
    </source>
</evidence>
<keyword evidence="2 7" id="KW-0812">Transmembrane</keyword>
<evidence type="ECO:0000259" key="9">
    <source>
        <dbReference type="Pfam" id="PF09430"/>
    </source>
</evidence>
<dbReference type="EMBL" id="KV749307">
    <property type="protein sequence ID" value="OCL10110.1"/>
    <property type="molecule type" value="Genomic_DNA"/>
</dbReference>
<feature type="domain" description="ER membrane protein complex subunit 7 beta-sandwich" evidence="9">
    <location>
        <begin position="32"/>
        <end position="160"/>
    </location>
</feature>
<feature type="compositionally biased region" description="Low complexity" evidence="6">
    <location>
        <begin position="221"/>
        <end position="239"/>
    </location>
</feature>
<organism evidence="10 11">
    <name type="scientific">Glonium stellatum</name>
    <dbReference type="NCBI Taxonomy" id="574774"/>
    <lineage>
        <taxon>Eukaryota</taxon>
        <taxon>Fungi</taxon>
        <taxon>Dikarya</taxon>
        <taxon>Ascomycota</taxon>
        <taxon>Pezizomycotina</taxon>
        <taxon>Dothideomycetes</taxon>
        <taxon>Pleosporomycetidae</taxon>
        <taxon>Gloniales</taxon>
        <taxon>Gloniaceae</taxon>
        <taxon>Glonium</taxon>
    </lineage>
</organism>
<dbReference type="Pfam" id="PF09430">
    <property type="entry name" value="EMC7_beta-sandw"/>
    <property type="match status" value="1"/>
</dbReference>